<dbReference type="GO" id="GO:0003735">
    <property type="term" value="F:structural constituent of ribosome"/>
    <property type="evidence" value="ECO:0007669"/>
    <property type="project" value="InterPro"/>
</dbReference>
<gene>
    <name evidence="2" type="ORF">AB205_0085080</name>
    <name evidence="3" type="ORF">AB205_0087660</name>
</gene>
<dbReference type="FunFam" id="6.10.250.3260:FF:000001">
    <property type="entry name" value="60S ribosomal protein L21"/>
    <property type="match status" value="1"/>
</dbReference>
<evidence type="ECO:0000256" key="1">
    <source>
        <dbReference type="SAM" id="MobiDB-lite"/>
    </source>
</evidence>
<reference evidence="4" key="1">
    <citation type="journal article" date="2017" name="Nat. Commun.">
        <title>The North American bullfrog draft genome provides insight into hormonal regulation of long noncoding RNA.</title>
        <authorList>
            <person name="Hammond S.A."/>
            <person name="Warren R.L."/>
            <person name="Vandervalk B.P."/>
            <person name="Kucuk E."/>
            <person name="Khan H."/>
            <person name="Gibb E.A."/>
            <person name="Pandoh P."/>
            <person name="Kirk H."/>
            <person name="Zhao Y."/>
            <person name="Jones M."/>
            <person name="Mungall A.J."/>
            <person name="Coope R."/>
            <person name="Pleasance S."/>
            <person name="Moore R.A."/>
            <person name="Holt R.A."/>
            <person name="Round J.M."/>
            <person name="Ohora S."/>
            <person name="Walle B.V."/>
            <person name="Veldhoen N."/>
            <person name="Helbing C.C."/>
            <person name="Birol I."/>
        </authorList>
    </citation>
    <scope>NUCLEOTIDE SEQUENCE [LARGE SCALE GENOMIC DNA]</scope>
</reference>
<dbReference type="InterPro" id="IPR001147">
    <property type="entry name" value="Ribosomal_eL21"/>
</dbReference>
<evidence type="ECO:0000313" key="2">
    <source>
        <dbReference type="EMBL" id="PIO12684.1"/>
    </source>
</evidence>
<evidence type="ECO:0000313" key="4">
    <source>
        <dbReference type="Proteomes" id="UP000228934"/>
    </source>
</evidence>
<proteinExistence type="predicted"/>
<feature type="region of interest" description="Disordered" evidence="1">
    <location>
        <begin position="128"/>
        <end position="154"/>
    </location>
</feature>
<feature type="compositionally biased region" description="Basic residues" evidence="1">
    <location>
        <begin position="134"/>
        <end position="145"/>
    </location>
</feature>
<accession>A0A2G9QAQ6</accession>
<dbReference type="EMBL" id="KZ060182">
    <property type="protein sequence ID" value="PIO12684.1"/>
    <property type="molecule type" value="Genomic_DNA"/>
</dbReference>
<dbReference type="Proteomes" id="UP000228934">
    <property type="component" value="Unassembled WGS sequence"/>
</dbReference>
<sequence length="170" mass="19648">MRSLDPSTSTDNLYVHLQEGWYCGHQGYKHKPKRYTAQCVKENGRKKKEAKEKDIWMELKCQPVQPRKAPFVQTFGKGPELFETIPLELPCQDWSDLQCHIACCGHNCEQTSQGISVYVEHLHHSKSKNSCQQHVKKNEKKKKESQRKGYLTDTEISTSLTRRSSLCPNV</sequence>
<reference evidence="2" key="2">
    <citation type="submission" date="2017-08" db="EMBL/GenBank/DDBJ databases">
        <title>Assembly of the North American Bullfrog Genome.</title>
        <authorList>
            <person name="Warren R.L."/>
            <person name="Vandervalk B.P."/>
            <person name="Kucuk E."/>
            <person name="Birol I."/>
            <person name="Helbing C."/>
            <person name="Pandoh P."/>
            <person name="Behsaz B."/>
            <person name="Mohamadi H."/>
            <person name="Chu J."/>
            <person name="Jackman S."/>
            <person name="Hammond S.A."/>
            <person name="Veldhoen N."/>
            <person name="Kirk H."/>
            <person name="Zhao Y."/>
            <person name="Coope R."/>
            <person name="Pleasance S."/>
            <person name="Moore R."/>
            <person name="Holt R."/>
        </authorList>
    </citation>
    <scope>NUCLEOTIDE SEQUENCE</scope>
    <source>
        <strain evidence="2">Bruno</strain>
        <tissue evidence="2">Liver</tissue>
    </source>
</reference>
<dbReference type="Gene3D" id="6.10.250.3260">
    <property type="match status" value="1"/>
</dbReference>
<evidence type="ECO:0000313" key="3">
    <source>
        <dbReference type="EMBL" id="PIO25764.1"/>
    </source>
</evidence>
<organism evidence="2 4">
    <name type="scientific">Aquarana catesbeiana</name>
    <name type="common">American bullfrog</name>
    <name type="synonym">Rana catesbeiana</name>
    <dbReference type="NCBI Taxonomy" id="8400"/>
    <lineage>
        <taxon>Eukaryota</taxon>
        <taxon>Metazoa</taxon>
        <taxon>Chordata</taxon>
        <taxon>Craniata</taxon>
        <taxon>Vertebrata</taxon>
        <taxon>Euteleostomi</taxon>
        <taxon>Amphibia</taxon>
        <taxon>Batrachia</taxon>
        <taxon>Anura</taxon>
        <taxon>Neobatrachia</taxon>
        <taxon>Ranoidea</taxon>
        <taxon>Ranidae</taxon>
        <taxon>Aquarana</taxon>
    </lineage>
</organism>
<keyword evidence="4" id="KW-1185">Reference proteome</keyword>
<dbReference type="GO" id="GO:0006412">
    <property type="term" value="P:translation"/>
    <property type="evidence" value="ECO:0007669"/>
    <property type="project" value="InterPro"/>
</dbReference>
<dbReference type="GO" id="GO:0005840">
    <property type="term" value="C:ribosome"/>
    <property type="evidence" value="ECO:0007669"/>
    <property type="project" value="InterPro"/>
</dbReference>
<protein>
    <submittedName>
        <fullName evidence="2">Uncharacterized protein</fullName>
    </submittedName>
</protein>
<dbReference type="AlphaFoldDB" id="A0A2G9QAQ6"/>
<dbReference type="EMBL" id="KV945627">
    <property type="protein sequence ID" value="PIO25764.1"/>
    <property type="molecule type" value="Genomic_DNA"/>
</dbReference>
<name>A0A2G9QAQ6_AQUCT</name>
<dbReference type="PANTHER" id="PTHR20981">
    <property type="entry name" value="60S RIBOSOMAL PROTEIN L21"/>
    <property type="match status" value="1"/>
</dbReference>